<reference evidence="8" key="1">
    <citation type="submission" date="2021-02" db="EMBL/GenBank/DDBJ databases">
        <title>Psilocybe cubensis genome.</title>
        <authorList>
            <person name="Mckernan K.J."/>
            <person name="Crawford S."/>
            <person name="Trippe A."/>
            <person name="Kane L.T."/>
            <person name="Mclaughlin S."/>
        </authorList>
    </citation>
    <scope>NUCLEOTIDE SEQUENCE [LARGE SCALE GENOMIC DNA]</scope>
    <source>
        <strain evidence="8">MGC-MH-2018</strain>
    </source>
</reference>
<dbReference type="GO" id="GO:0140662">
    <property type="term" value="F:ATP-dependent protein folding chaperone"/>
    <property type="evidence" value="ECO:0007669"/>
    <property type="project" value="InterPro"/>
</dbReference>
<protein>
    <recommendedName>
        <fullName evidence="9">Heat shock protein 90</fullName>
    </recommendedName>
</protein>
<dbReference type="SUPFAM" id="SSF110942">
    <property type="entry name" value="HSP90 C-terminal domain"/>
    <property type="match status" value="1"/>
</dbReference>
<dbReference type="EMBL" id="JAFIQS010000005">
    <property type="protein sequence ID" value="KAG5169221.1"/>
    <property type="molecule type" value="Genomic_DNA"/>
</dbReference>
<feature type="region of interest" description="Disordered" evidence="6">
    <location>
        <begin position="760"/>
        <end position="796"/>
    </location>
</feature>
<dbReference type="PIRSF" id="PIRSF002583">
    <property type="entry name" value="Hsp90"/>
    <property type="match status" value="1"/>
</dbReference>
<feature type="binding site" evidence="5">
    <location>
        <begin position="128"/>
        <end position="129"/>
    </location>
    <ligand>
        <name>ATP</name>
        <dbReference type="ChEBI" id="CHEBI:30616"/>
    </ligand>
</feature>
<sequence length="824" mass="92272">MRFTATLLLSLALLSSGVVAEDAAQPPKVKHNYQSDVARLRKIVINSLYSHQEIFLRELISNANDALEKLRLVSLTNKAAWDGSDPLNITIKAVKNEDGKGGRLIVADTGIGMSPEELTTNLGTLAKSGTSDFLAKAEGGEATATGNLIGAFGLGFYSSFLVADRVEVASIPPKSEKNPNPVQHVFSSSADDSTFDVYPDPRGNTIGRGTEITLYLKPDAEEYLEPATLSALVHKHSAYSSTFPIYLFERWEEEVPEETPEEASAPTDSQDEPPVEPKESLGADSDDDEALVEDVTRDEETKVEPPPQKMVNVTREQWSRLNSQQPLWARDQKNITEDEYNSFYTSFFKDFGKPLAWQHFSGDAGSGTAFKALLFFPTKLPEDYWQKPLEYKSKDVKLMVKRVFITSDLGDQALPQWASWVKVVIDAEDLPLNVSRETLQSNRFMKQLRALILKRMIQLFAKISEGDDKAKFDKMQETYGSVIKLGAVEDSKNREKLASLARFSTNHRNETTFDQYLERMKKGQKQIFYLAEIGKKPADLAQSVFIEKLHARGYEVLLLTEPLDEILLGHLREWKNVPFQDAAKAGLKFGDEDLDPEEEKERMKQLEEDFKPLVDYLKKEIGDTVRDVVLSQRLVKSPCAIVADAHGYTANVQKMMTASQAKGNRGGILHDYMLKAKVLEINPYSPLIEGLLRRVKDLPTEDEERDIDSEEELQEVTSILIDGALVRSGFDVPDSNKFFSRVDRVLRRSLGVSETADPHVEIKPAPPIASKDDEPFDQGGSAAVVEDEDDGKPRVILPDHLKDKISLEMEEIDEDGNVVMHDEL</sequence>
<evidence type="ECO:0000256" key="1">
    <source>
        <dbReference type="ARBA" id="ARBA00008239"/>
    </source>
</evidence>
<dbReference type="SUPFAM" id="SSF54211">
    <property type="entry name" value="Ribosomal protein S5 domain 2-like"/>
    <property type="match status" value="1"/>
</dbReference>
<dbReference type="GO" id="GO:0051082">
    <property type="term" value="F:unfolded protein binding"/>
    <property type="evidence" value="ECO:0007669"/>
    <property type="project" value="InterPro"/>
</dbReference>
<feature type="binding site" evidence="5">
    <location>
        <position position="210"/>
    </location>
    <ligand>
        <name>ATP</name>
        <dbReference type="ChEBI" id="CHEBI:30616"/>
    </ligand>
</feature>
<evidence type="ECO:0000313" key="8">
    <source>
        <dbReference type="EMBL" id="KAG5169221.1"/>
    </source>
</evidence>
<dbReference type="PANTHER" id="PTHR11528">
    <property type="entry name" value="HEAT SHOCK PROTEIN 90 FAMILY MEMBER"/>
    <property type="match status" value="1"/>
</dbReference>
<evidence type="ECO:0000256" key="7">
    <source>
        <dbReference type="SAM" id="SignalP"/>
    </source>
</evidence>
<dbReference type="CDD" id="cd16927">
    <property type="entry name" value="HATPase_Hsp90-like"/>
    <property type="match status" value="1"/>
</dbReference>
<accession>A0A8H8CKW1</accession>
<feature type="binding site" evidence="5">
    <location>
        <position position="108"/>
    </location>
    <ligand>
        <name>ATP</name>
        <dbReference type="ChEBI" id="CHEBI:30616"/>
    </ligand>
</feature>
<dbReference type="Pfam" id="PF13589">
    <property type="entry name" value="HATPase_c_3"/>
    <property type="match status" value="1"/>
</dbReference>
<dbReference type="Pfam" id="PF00183">
    <property type="entry name" value="HSP90"/>
    <property type="match status" value="1"/>
</dbReference>
<keyword evidence="4" id="KW-0143">Chaperone</keyword>
<dbReference type="Gene3D" id="1.20.120.790">
    <property type="entry name" value="Heat shock protein 90, C-terminal domain"/>
    <property type="match status" value="1"/>
</dbReference>
<name>A0A8H8CKW1_PSICU</name>
<organism evidence="8">
    <name type="scientific">Psilocybe cubensis</name>
    <name type="common">Psychedelic mushroom</name>
    <name type="synonym">Stropharia cubensis</name>
    <dbReference type="NCBI Taxonomy" id="181762"/>
    <lineage>
        <taxon>Eukaryota</taxon>
        <taxon>Fungi</taxon>
        <taxon>Dikarya</taxon>
        <taxon>Basidiomycota</taxon>
        <taxon>Agaricomycotina</taxon>
        <taxon>Agaricomycetes</taxon>
        <taxon>Agaricomycetidae</taxon>
        <taxon>Agaricales</taxon>
        <taxon>Agaricineae</taxon>
        <taxon>Strophariaceae</taxon>
        <taxon>Psilocybe</taxon>
    </lineage>
</organism>
<dbReference type="PRINTS" id="PR00775">
    <property type="entry name" value="HEATSHOCK90"/>
</dbReference>
<dbReference type="NCBIfam" id="NF003555">
    <property type="entry name" value="PRK05218.1"/>
    <property type="match status" value="1"/>
</dbReference>
<feature type="binding site" evidence="5">
    <location>
        <position position="121"/>
    </location>
    <ligand>
        <name>ATP</name>
        <dbReference type="ChEBI" id="CHEBI:30616"/>
    </ligand>
</feature>
<dbReference type="SUPFAM" id="SSF55874">
    <property type="entry name" value="ATPase domain of HSP90 chaperone/DNA topoisomerase II/histidine kinase"/>
    <property type="match status" value="1"/>
</dbReference>
<keyword evidence="2 5" id="KW-0547">Nucleotide-binding</keyword>
<feature type="region of interest" description="Disordered" evidence="6">
    <location>
        <begin position="253"/>
        <end position="305"/>
    </location>
</feature>
<feature type="binding site" evidence="5">
    <location>
        <position position="62"/>
    </location>
    <ligand>
        <name>ATP</name>
        <dbReference type="ChEBI" id="CHEBI:30616"/>
    </ligand>
</feature>
<dbReference type="GO" id="GO:0005524">
    <property type="term" value="F:ATP binding"/>
    <property type="evidence" value="ECO:0007669"/>
    <property type="project" value="UniProtKB-KW"/>
</dbReference>
<dbReference type="AlphaFoldDB" id="A0A8H8CKW1"/>
<dbReference type="InterPro" id="IPR036890">
    <property type="entry name" value="HATPase_C_sf"/>
</dbReference>
<evidence type="ECO:0000256" key="5">
    <source>
        <dbReference type="PIRSR" id="PIRSR002583-1"/>
    </source>
</evidence>
<dbReference type="HAMAP" id="MF_00505">
    <property type="entry name" value="HSP90"/>
    <property type="match status" value="1"/>
</dbReference>
<dbReference type="InterPro" id="IPR001404">
    <property type="entry name" value="Hsp90_fam"/>
</dbReference>
<dbReference type="InterPro" id="IPR020575">
    <property type="entry name" value="Hsp90_N"/>
</dbReference>
<feature type="binding site" evidence="5">
    <location>
        <position position="436"/>
    </location>
    <ligand>
        <name>ATP</name>
        <dbReference type="ChEBI" id="CHEBI:30616"/>
    </ligand>
</feature>
<dbReference type="InterPro" id="IPR020568">
    <property type="entry name" value="Ribosomal_Su5_D2-typ_SF"/>
</dbReference>
<evidence type="ECO:0000256" key="4">
    <source>
        <dbReference type="ARBA" id="ARBA00023186"/>
    </source>
</evidence>
<keyword evidence="3 5" id="KW-0067">ATP-binding</keyword>
<dbReference type="Gene3D" id="3.30.230.80">
    <property type="match status" value="1"/>
</dbReference>
<feature type="compositionally biased region" description="Basic and acidic residues" evidence="6">
    <location>
        <begin position="294"/>
        <end position="303"/>
    </location>
</feature>
<evidence type="ECO:0000256" key="6">
    <source>
        <dbReference type="SAM" id="MobiDB-lite"/>
    </source>
</evidence>
<dbReference type="Gene3D" id="3.40.50.11260">
    <property type="match status" value="1"/>
</dbReference>
<comment type="similarity">
    <text evidence="1">Belongs to the heat shock protein 90 family.</text>
</comment>
<keyword evidence="7" id="KW-0732">Signal</keyword>
<gene>
    <name evidence="8" type="ORF">JR316_005777</name>
</gene>
<dbReference type="InterPro" id="IPR037196">
    <property type="entry name" value="HSP90_C"/>
</dbReference>
<comment type="caution">
    <text evidence="8">The sequence shown here is derived from an EMBL/GenBank/DDBJ whole genome shotgun (WGS) entry which is preliminary data.</text>
</comment>
<feature type="binding site" evidence="5">
    <location>
        <position position="58"/>
    </location>
    <ligand>
        <name>ATP</name>
        <dbReference type="ChEBI" id="CHEBI:30616"/>
    </ligand>
</feature>
<feature type="signal peptide" evidence="7">
    <location>
        <begin position="1"/>
        <end position="20"/>
    </location>
</feature>
<evidence type="ECO:0000256" key="3">
    <source>
        <dbReference type="ARBA" id="ARBA00022840"/>
    </source>
</evidence>
<feature type="binding site" evidence="5">
    <location>
        <position position="127"/>
    </location>
    <ligand>
        <name>ATP</name>
        <dbReference type="ChEBI" id="CHEBI:30616"/>
    </ligand>
</feature>
<proteinExistence type="inferred from homology"/>
<feature type="region of interest" description="Disordered" evidence="6">
    <location>
        <begin position="172"/>
        <end position="202"/>
    </location>
</feature>
<evidence type="ECO:0008006" key="9">
    <source>
        <dbReference type="Google" id="ProtNLM"/>
    </source>
</evidence>
<feature type="binding site" evidence="5">
    <location>
        <position position="113"/>
    </location>
    <ligand>
        <name>ATP</name>
        <dbReference type="ChEBI" id="CHEBI:30616"/>
    </ligand>
</feature>
<evidence type="ECO:0000256" key="2">
    <source>
        <dbReference type="ARBA" id="ARBA00022741"/>
    </source>
</evidence>
<feature type="chain" id="PRO_5034638513" description="Heat shock protein 90" evidence="7">
    <location>
        <begin position="21"/>
        <end position="824"/>
    </location>
</feature>
<dbReference type="GO" id="GO:0016887">
    <property type="term" value="F:ATP hydrolysis activity"/>
    <property type="evidence" value="ECO:0007669"/>
    <property type="project" value="InterPro"/>
</dbReference>
<dbReference type="Gene3D" id="3.30.565.10">
    <property type="entry name" value="Histidine kinase-like ATPase, C-terminal domain"/>
    <property type="match status" value="1"/>
</dbReference>
<feature type="compositionally biased region" description="Polar residues" evidence="6">
    <location>
        <begin position="178"/>
        <end position="192"/>
    </location>
</feature>